<reference evidence="6 7" key="1">
    <citation type="submission" date="2019-11" db="EMBL/GenBank/DDBJ databases">
        <title>Metabolism of dissolved organic matter in forest soils.</title>
        <authorList>
            <person name="Cyle K.T."/>
            <person name="Wilhelm R.C."/>
            <person name="Martinez C.E."/>
        </authorList>
    </citation>
    <scope>NUCLEOTIDE SEQUENCE [LARGE SCALE GENOMIC DNA]</scope>
    <source>
        <strain evidence="6 7">5N</strain>
    </source>
</reference>
<dbReference type="InterPro" id="IPR001647">
    <property type="entry name" value="HTH_TetR"/>
</dbReference>
<feature type="DNA-binding region" description="H-T-H motif" evidence="4">
    <location>
        <begin position="36"/>
        <end position="55"/>
    </location>
</feature>
<dbReference type="Gene3D" id="1.10.357.10">
    <property type="entry name" value="Tetracycline Repressor, domain 2"/>
    <property type="match status" value="1"/>
</dbReference>
<dbReference type="SUPFAM" id="SSF46689">
    <property type="entry name" value="Homeodomain-like"/>
    <property type="match status" value="1"/>
</dbReference>
<keyword evidence="3" id="KW-0804">Transcription</keyword>
<protein>
    <submittedName>
        <fullName evidence="6">TetR family transcriptional regulator</fullName>
    </submittedName>
</protein>
<dbReference type="PROSITE" id="PS50977">
    <property type="entry name" value="HTH_TETR_2"/>
    <property type="match status" value="1"/>
</dbReference>
<dbReference type="InterPro" id="IPR009057">
    <property type="entry name" value="Homeodomain-like_sf"/>
</dbReference>
<dbReference type="PANTHER" id="PTHR47506:SF7">
    <property type="entry name" value="TRANSCRIPTIONAL REGULATORY PROTEIN"/>
    <property type="match status" value="1"/>
</dbReference>
<dbReference type="SUPFAM" id="SSF48498">
    <property type="entry name" value="Tetracyclin repressor-like, C-terminal domain"/>
    <property type="match status" value="1"/>
</dbReference>
<dbReference type="Pfam" id="PF00440">
    <property type="entry name" value="TetR_N"/>
    <property type="match status" value="1"/>
</dbReference>
<dbReference type="EMBL" id="WOEZ01000291">
    <property type="protein sequence ID" value="NPT61883.1"/>
    <property type="molecule type" value="Genomic_DNA"/>
</dbReference>
<accession>A0A972P0J4</accession>
<dbReference type="GO" id="GO:0003677">
    <property type="term" value="F:DNA binding"/>
    <property type="evidence" value="ECO:0007669"/>
    <property type="project" value="UniProtKB-UniRule"/>
</dbReference>
<keyword evidence="1" id="KW-0805">Transcription regulation</keyword>
<evidence type="ECO:0000313" key="7">
    <source>
        <dbReference type="Proteomes" id="UP000655523"/>
    </source>
</evidence>
<dbReference type="InterPro" id="IPR036271">
    <property type="entry name" value="Tet_transcr_reg_TetR-rel_C_sf"/>
</dbReference>
<feature type="domain" description="HTH tetR-type" evidence="5">
    <location>
        <begin position="13"/>
        <end position="73"/>
    </location>
</feature>
<evidence type="ECO:0000313" key="6">
    <source>
        <dbReference type="EMBL" id="NPT61883.1"/>
    </source>
</evidence>
<sequence>MKRERLAHAQRREQTRERLLEAARKTFVKKGLAATSVKDITEAAGYTRGAFYSNFNGKPELLLELLRRDHDSAQVNLRAIVEEGGTPAEMKARAIAYYSRYFRDRDCFLLWVEAKLLAYRDTAYQERINAFRHEKLDQISAYIRTVSERDGRPLPLQADALALGLVSLSDGVQFSRMCDPQTASDKVMQTVLAGFFCT</sequence>
<evidence type="ECO:0000256" key="4">
    <source>
        <dbReference type="PROSITE-ProRule" id="PRU00335"/>
    </source>
</evidence>
<keyword evidence="2 4" id="KW-0238">DNA-binding</keyword>
<comment type="caution">
    <text evidence="6">The sequence shown here is derived from an EMBL/GenBank/DDBJ whole genome shotgun (WGS) entry which is preliminary data.</text>
</comment>
<name>A0A972P0J4_9BURK</name>
<evidence type="ECO:0000256" key="2">
    <source>
        <dbReference type="ARBA" id="ARBA00023125"/>
    </source>
</evidence>
<evidence type="ECO:0000256" key="3">
    <source>
        <dbReference type="ARBA" id="ARBA00023163"/>
    </source>
</evidence>
<dbReference type="AlphaFoldDB" id="A0A972P0J4"/>
<evidence type="ECO:0000256" key="1">
    <source>
        <dbReference type="ARBA" id="ARBA00023015"/>
    </source>
</evidence>
<dbReference type="RefSeq" id="WP_172177931.1">
    <property type="nucleotide sequence ID" value="NZ_WOEZ01000291.1"/>
</dbReference>
<organism evidence="6 7">
    <name type="scientific">Paraburkholderia elongata</name>
    <dbReference type="NCBI Taxonomy" id="2675747"/>
    <lineage>
        <taxon>Bacteria</taxon>
        <taxon>Pseudomonadati</taxon>
        <taxon>Pseudomonadota</taxon>
        <taxon>Betaproteobacteria</taxon>
        <taxon>Burkholderiales</taxon>
        <taxon>Burkholderiaceae</taxon>
        <taxon>Paraburkholderia</taxon>
    </lineage>
</organism>
<evidence type="ECO:0000259" key="5">
    <source>
        <dbReference type="PROSITE" id="PS50977"/>
    </source>
</evidence>
<gene>
    <name evidence="6" type="ORF">GNZ13_47025</name>
</gene>
<keyword evidence="7" id="KW-1185">Reference proteome</keyword>
<dbReference type="PANTHER" id="PTHR47506">
    <property type="entry name" value="TRANSCRIPTIONAL REGULATORY PROTEIN"/>
    <property type="match status" value="1"/>
</dbReference>
<proteinExistence type="predicted"/>
<dbReference type="PRINTS" id="PR00455">
    <property type="entry name" value="HTHTETR"/>
</dbReference>
<dbReference type="Proteomes" id="UP000655523">
    <property type="component" value="Unassembled WGS sequence"/>
</dbReference>